<keyword evidence="1" id="KW-0805">Transcription regulation</keyword>
<accession>B2ILE9</accession>
<dbReference type="SMART" id="SM00342">
    <property type="entry name" value="HTH_ARAC"/>
    <property type="match status" value="1"/>
</dbReference>
<dbReference type="PANTHER" id="PTHR43280:SF27">
    <property type="entry name" value="TRANSCRIPTIONAL REGULATOR MTLR"/>
    <property type="match status" value="1"/>
</dbReference>
<dbReference type="SUPFAM" id="SSF46689">
    <property type="entry name" value="Homeodomain-like"/>
    <property type="match status" value="2"/>
</dbReference>
<dbReference type="SUPFAM" id="SSF51182">
    <property type="entry name" value="RmlC-like cupins"/>
    <property type="match status" value="1"/>
</dbReference>
<dbReference type="Gene3D" id="1.10.10.60">
    <property type="entry name" value="Homeodomain-like"/>
    <property type="match status" value="2"/>
</dbReference>
<proteinExistence type="predicted"/>
<keyword evidence="2" id="KW-0238">DNA-binding</keyword>
<dbReference type="InterPro" id="IPR009057">
    <property type="entry name" value="Homeodomain-like_sf"/>
</dbReference>
<evidence type="ECO:0000259" key="5">
    <source>
        <dbReference type="PROSITE" id="PS01124"/>
    </source>
</evidence>
<evidence type="ECO:0000313" key="6">
    <source>
        <dbReference type="EMBL" id="ACB97349.1"/>
    </source>
</evidence>
<evidence type="ECO:0000256" key="3">
    <source>
        <dbReference type="ARBA" id="ARBA00023163"/>
    </source>
</evidence>
<dbReference type="RefSeq" id="WP_012382962.1">
    <property type="nucleotide sequence ID" value="NC_010580.1"/>
</dbReference>
<dbReference type="InterPro" id="IPR020449">
    <property type="entry name" value="Tscrpt_reg_AraC-type_HTH"/>
</dbReference>
<dbReference type="InterPro" id="IPR018060">
    <property type="entry name" value="HTH_AraC"/>
</dbReference>
<geneLocation type="plasmid" evidence="6 7">
    <name>pBIND01</name>
</geneLocation>
<name>B2ILE9_BEII9</name>
<gene>
    <name evidence="6" type="ordered locus">Bind_3808</name>
</gene>
<dbReference type="GO" id="GO:0043565">
    <property type="term" value="F:sequence-specific DNA binding"/>
    <property type="evidence" value="ECO:0007669"/>
    <property type="project" value="InterPro"/>
</dbReference>
<keyword evidence="6" id="KW-0614">Plasmid</keyword>
<keyword evidence="7" id="KW-1185">Reference proteome</keyword>
<dbReference type="GO" id="GO:0003700">
    <property type="term" value="F:DNA-binding transcription factor activity"/>
    <property type="evidence" value="ECO:0007669"/>
    <property type="project" value="InterPro"/>
</dbReference>
<dbReference type="AlphaFoldDB" id="B2ILE9"/>
<dbReference type="Pfam" id="PF12833">
    <property type="entry name" value="HTH_18"/>
    <property type="match status" value="1"/>
</dbReference>
<evidence type="ECO:0000256" key="4">
    <source>
        <dbReference type="SAM" id="MobiDB-lite"/>
    </source>
</evidence>
<dbReference type="Proteomes" id="UP000001695">
    <property type="component" value="Plasmid pBIND01"/>
</dbReference>
<feature type="region of interest" description="Disordered" evidence="4">
    <location>
        <begin position="290"/>
        <end position="321"/>
    </location>
</feature>
<sequence>MSDRAVKCPELEYIICDSDQSFRWHAHSFPHALARWNYHPEFEIHLITRSCGTVFIGDYIGDFAPGHLCLVGANLPHVWVSNIAPGEFIERRDIVLQFDESLLVHAAAMFPEFIEIRSFLNLGLRGLEFHGATAKRGAAILQKIGEAHGFHRLTLFFELIDMLARSNEKTVLAGVDYAPSLDPRTAKIMEDITSYVLSNLSREVRMVAAAKIAGMTASGFSRFFKKNTGRTFVEYVHKLRIGRACRILIETNVPITSICFDVGYNNVSNFNRHFRKERGVTPSAYKRMAGQQLLSDPRGLSRQGSFGGRARYQESEDVSRH</sequence>
<organism evidence="6 7">
    <name type="scientific">Beijerinckia indica subsp. indica (strain ATCC 9039 / DSM 1715 / NCIMB 8712)</name>
    <dbReference type="NCBI Taxonomy" id="395963"/>
    <lineage>
        <taxon>Bacteria</taxon>
        <taxon>Pseudomonadati</taxon>
        <taxon>Pseudomonadota</taxon>
        <taxon>Alphaproteobacteria</taxon>
        <taxon>Hyphomicrobiales</taxon>
        <taxon>Beijerinckiaceae</taxon>
        <taxon>Beijerinckia</taxon>
    </lineage>
</organism>
<dbReference type="PRINTS" id="PR00032">
    <property type="entry name" value="HTHARAC"/>
</dbReference>
<dbReference type="HOGENOM" id="CLU_000445_88_3_5"/>
<evidence type="ECO:0000313" key="7">
    <source>
        <dbReference type="Proteomes" id="UP000001695"/>
    </source>
</evidence>
<dbReference type="KEGG" id="bid:Bind_3808"/>
<dbReference type="EMBL" id="CP001017">
    <property type="protein sequence ID" value="ACB97349.1"/>
    <property type="molecule type" value="Genomic_DNA"/>
</dbReference>
<keyword evidence="3" id="KW-0804">Transcription</keyword>
<dbReference type="InterPro" id="IPR011051">
    <property type="entry name" value="RmlC_Cupin_sf"/>
</dbReference>
<feature type="domain" description="HTH araC/xylS-type" evidence="5">
    <location>
        <begin position="190"/>
        <end position="288"/>
    </location>
</feature>
<dbReference type="OrthoDB" id="9816011at2"/>
<reference evidence="6 7" key="1">
    <citation type="submission" date="2008-03" db="EMBL/GenBank/DDBJ databases">
        <title>Complete sequence of plasmid1 of Beijerinckia indica subsp. indica ATCC 9039.</title>
        <authorList>
            <consortium name="US DOE Joint Genome Institute"/>
            <person name="Copeland A."/>
            <person name="Lucas S."/>
            <person name="Lapidus A."/>
            <person name="Glavina del Rio T."/>
            <person name="Dalin E."/>
            <person name="Tice H."/>
            <person name="Bruce D."/>
            <person name="Goodwin L."/>
            <person name="Pitluck S."/>
            <person name="LaButti K."/>
            <person name="Schmutz J."/>
            <person name="Larimer F."/>
            <person name="Land M."/>
            <person name="Hauser L."/>
            <person name="Kyrpides N."/>
            <person name="Mikhailova N."/>
            <person name="Dunfield P.F."/>
            <person name="Dedysh S.N."/>
            <person name="Liesack W."/>
            <person name="Saw J.H."/>
            <person name="Alam M."/>
            <person name="Chen Y."/>
            <person name="Murrell J.C."/>
            <person name="Richardson P."/>
        </authorList>
    </citation>
    <scope>NUCLEOTIDE SEQUENCE [LARGE SCALE GENOMIC DNA]</scope>
    <source>
        <strain evidence="7">ATCC 9039 / DSM 1715 / NCIMB 8712</strain>
        <plasmid evidence="6 7">pBIND01</plasmid>
    </source>
</reference>
<dbReference type="PROSITE" id="PS00041">
    <property type="entry name" value="HTH_ARAC_FAMILY_1"/>
    <property type="match status" value="1"/>
</dbReference>
<protein>
    <submittedName>
        <fullName evidence="6">Transcriptional regulator, AraC family</fullName>
    </submittedName>
</protein>
<evidence type="ECO:0000256" key="1">
    <source>
        <dbReference type="ARBA" id="ARBA00023015"/>
    </source>
</evidence>
<dbReference type="InterPro" id="IPR018062">
    <property type="entry name" value="HTH_AraC-typ_CS"/>
</dbReference>
<dbReference type="PANTHER" id="PTHR43280">
    <property type="entry name" value="ARAC-FAMILY TRANSCRIPTIONAL REGULATOR"/>
    <property type="match status" value="1"/>
</dbReference>
<dbReference type="CDD" id="cd06976">
    <property type="entry name" value="cupin_MtlR-like_N"/>
    <property type="match status" value="1"/>
</dbReference>
<dbReference type="PROSITE" id="PS01124">
    <property type="entry name" value="HTH_ARAC_FAMILY_2"/>
    <property type="match status" value="1"/>
</dbReference>
<feature type="compositionally biased region" description="Basic and acidic residues" evidence="4">
    <location>
        <begin position="311"/>
        <end position="321"/>
    </location>
</feature>
<evidence type="ECO:0000256" key="2">
    <source>
        <dbReference type="ARBA" id="ARBA00023125"/>
    </source>
</evidence>